<dbReference type="InterPro" id="IPR007936">
    <property type="entry name" value="VapE-like_dom"/>
</dbReference>
<protein>
    <submittedName>
        <fullName evidence="2">Virulence-associated E family protein</fullName>
    </submittedName>
</protein>
<dbReference type="PANTHER" id="PTHR34985">
    <property type="entry name" value="SLR0554 PROTEIN"/>
    <property type="match status" value="1"/>
</dbReference>
<dbReference type="RefSeq" id="WP_413778615.1">
    <property type="nucleotide sequence ID" value="NZ_JAUOZS010000001.1"/>
</dbReference>
<dbReference type="PANTHER" id="PTHR34985:SF1">
    <property type="entry name" value="SLR0554 PROTEIN"/>
    <property type="match status" value="1"/>
</dbReference>
<dbReference type="EMBL" id="JAUOZS010000001">
    <property type="protein sequence ID" value="MDT8900055.1"/>
    <property type="molecule type" value="Genomic_DNA"/>
</dbReference>
<dbReference type="Pfam" id="PF05272">
    <property type="entry name" value="VapE-like_dom"/>
    <property type="match status" value="1"/>
</dbReference>
<comment type="caution">
    <text evidence="2">The sequence shown here is derived from an EMBL/GenBank/DDBJ whole genome shotgun (WGS) entry which is preliminary data.</text>
</comment>
<feature type="domain" description="Virulence-associated protein E-like" evidence="1">
    <location>
        <begin position="481"/>
        <end position="699"/>
    </location>
</feature>
<reference evidence="2 3" key="1">
    <citation type="submission" date="2023-07" db="EMBL/GenBank/DDBJ databases">
        <title>The novel representative of Negativicutes class, Anaeroselena agilis gen. nov. sp. nov.</title>
        <authorList>
            <person name="Prokofeva M.I."/>
            <person name="Elcheninov A.G."/>
            <person name="Klyukina A."/>
            <person name="Kublanov I.V."/>
            <person name="Frolov E.N."/>
            <person name="Podosokorskaya O.A."/>
        </authorList>
    </citation>
    <scope>NUCLEOTIDE SEQUENCE [LARGE SCALE GENOMIC DNA]</scope>
    <source>
        <strain evidence="2 3">4137-cl</strain>
    </source>
</reference>
<keyword evidence="3" id="KW-1185">Reference proteome</keyword>
<name>A0ABU3NUE8_9FIRM</name>
<dbReference type="Proteomes" id="UP001254848">
    <property type="component" value="Unassembled WGS sequence"/>
</dbReference>
<proteinExistence type="predicted"/>
<evidence type="ECO:0000313" key="2">
    <source>
        <dbReference type="EMBL" id="MDT8900055.1"/>
    </source>
</evidence>
<sequence>MIFSTPDALKARNLKYDGQLAVAVGRSRFEKDWKNKEMPWSGLVEKLSLTTRTRESLAEFNAMSKSEQDNVKDVGAFVGGILKGGRRTAGAVAWRQIVTLDADFAVPGLWDEFCLYNDYAACVYSTHKHRPEKPRLRFVIPLARAVNPDEYQAVSRMLAHGIGMDFFDDTTYQAHRLMYWPSTSADGEFYFQLQDGAWLDPDKVLAKYQNWQDQSQWPESSRTRNNRAKLAEKQGDPLAKPGIVGAFCRTYSIQQALDTFLSDIYEPCAVEGRYTYLPGSSAGGLVLYEDRFAYSHHGTDPIGGQLVNAFDLIRLHRFGDLDIEAQPGTAVNRMPSYLAMVEWAAEDENVRMTIGMEKLEGAQADFADIVIDPNDMSWLKKLKTGTKGGYLPVAENILLILKHDPNLAGKFAMDDFAHRIVVVGDLPWRPASQSRFWTDADEAALRNYCSRIYGIVGKGIVLDALMEVLLYNTIHPVRDYLSALVWDGRRRLDTLFVDYMGAADTEYTRAVTRKMLVAAVARVMNPGCKFDNMLVLVGKQGQGKSYLLKRIGRSWFSDSLTTVQGKDAYEQLQGSWILEMGELSAMRKAEVEAVKHFLSKQVDNFRVAYGRNISFFPRQCVVFGSTNKIDFLRDVTGNRRFWPVATRVRKPVKNIFRDLTDEEIDQLWAEAVAAYKDGETLYLDETLATVAAAVQEEHMEESEKFGQVQEFLEIKLPTDWAERDLSERRAYFLGDFGEGPEGTVERDRVCALEIWVECFGGDPKTFDNARSREIKDIMYRMPGWVFYKSKLRFGKAYGLQRCYVKSK</sequence>
<accession>A0ABU3NUE8</accession>
<organism evidence="2 3">
    <name type="scientific">Anaeroselena agilis</name>
    <dbReference type="NCBI Taxonomy" id="3063788"/>
    <lineage>
        <taxon>Bacteria</taxon>
        <taxon>Bacillati</taxon>
        <taxon>Bacillota</taxon>
        <taxon>Negativicutes</taxon>
        <taxon>Acetonemataceae</taxon>
        <taxon>Anaeroselena</taxon>
    </lineage>
</organism>
<gene>
    <name evidence="2" type="ORF">Q4T40_02240</name>
</gene>
<evidence type="ECO:0000259" key="1">
    <source>
        <dbReference type="Pfam" id="PF05272"/>
    </source>
</evidence>
<evidence type="ECO:0000313" key="3">
    <source>
        <dbReference type="Proteomes" id="UP001254848"/>
    </source>
</evidence>